<dbReference type="EMBL" id="JAPXFL010000009">
    <property type="protein sequence ID" value="KAK9501668.1"/>
    <property type="molecule type" value="Genomic_DNA"/>
</dbReference>
<protein>
    <submittedName>
        <fullName evidence="6">Uncharacterized protein</fullName>
    </submittedName>
</protein>
<keyword evidence="2" id="KW-0964">Secreted</keyword>
<dbReference type="Proteomes" id="UP001461498">
    <property type="component" value="Unassembled WGS sequence"/>
</dbReference>
<keyword evidence="3 5" id="KW-0732">Signal</keyword>
<accession>A0AAW1CV93</accession>
<dbReference type="InterPro" id="IPR005657">
    <property type="entry name" value="Triabi/Procalin"/>
</dbReference>
<evidence type="ECO:0000256" key="4">
    <source>
        <dbReference type="ARBA" id="ARBA00034121"/>
    </source>
</evidence>
<dbReference type="Pfam" id="PF03973">
    <property type="entry name" value="Triabin"/>
    <property type="match status" value="1"/>
</dbReference>
<comment type="similarity">
    <text evidence="4">Belongs to the calycin superfamily. Triabin family.</text>
</comment>
<organism evidence="6 7">
    <name type="scientific">Rhynocoris fuscipes</name>
    <dbReference type="NCBI Taxonomy" id="488301"/>
    <lineage>
        <taxon>Eukaryota</taxon>
        <taxon>Metazoa</taxon>
        <taxon>Ecdysozoa</taxon>
        <taxon>Arthropoda</taxon>
        <taxon>Hexapoda</taxon>
        <taxon>Insecta</taxon>
        <taxon>Pterygota</taxon>
        <taxon>Neoptera</taxon>
        <taxon>Paraneoptera</taxon>
        <taxon>Hemiptera</taxon>
        <taxon>Heteroptera</taxon>
        <taxon>Panheteroptera</taxon>
        <taxon>Cimicomorpha</taxon>
        <taxon>Reduviidae</taxon>
        <taxon>Harpactorinae</taxon>
        <taxon>Harpactorini</taxon>
        <taxon>Rhynocoris</taxon>
    </lineage>
</organism>
<gene>
    <name evidence="6" type="ORF">O3M35_012351</name>
</gene>
<dbReference type="Gene3D" id="2.40.128.20">
    <property type="match status" value="1"/>
</dbReference>
<proteinExistence type="inferred from homology"/>
<feature type="chain" id="PRO_5043396393" evidence="5">
    <location>
        <begin position="23"/>
        <end position="204"/>
    </location>
</feature>
<keyword evidence="7" id="KW-1185">Reference proteome</keyword>
<reference evidence="6 7" key="1">
    <citation type="submission" date="2022-12" db="EMBL/GenBank/DDBJ databases">
        <title>Chromosome-level genome assembly of true bugs.</title>
        <authorList>
            <person name="Ma L."/>
            <person name="Li H."/>
        </authorList>
    </citation>
    <scope>NUCLEOTIDE SEQUENCE [LARGE SCALE GENOMIC DNA]</scope>
    <source>
        <strain evidence="6">Lab_2022b</strain>
    </source>
</reference>
<evidence type="ECO:0000313" key="6">
    <source>
        <dbReference type="EMBL" id="KAK9501668.1"/>
    </source>
</evidence>
<evidence type="ECO:0000313" key="7">
    <source>
        <dbReference type="Proteomes" id="UP001461498"/>
    </source>
</evidence>
<dbReference type="GO" id="GO:0005576">
    <property type="term" value="C:extracellular region"/>
    <property type="evidence" value="ECO:0007669"/>
    <property type="project" value="UniProtKB-SubCell"/>
</dbReference>
<dbReference type="SUPFAM" id="SSF50814">
    <property type="entry name" value="Lipocalins"/>
    <property type="match status" value="1"/>
</dbReference>
<comment type="subcellular location">
    <subcellularLocation>
        <location evidence="1">Secreted</location>
    </subcellularLocation>
</comment>
<comment type="caution">
    <text evidence="6">The sequence shown here is derived from an EMBL/GenBank/DDBJ whole genome shotgun (WGS) entry which is preliminary data.</text>
</comment>
<evidence type="ECO:0000256" key="2">
    <source>
        <dbReference type="ARBA" id="ARBA00022525"/>
    </source>
</evidence>
<dbReference type="AlphaFoldDB" id="A0AAW1CV93"/>
<feature type="signal peptide" evidence="5">
    <location>
        <begin position="1"/>
        <end position="22"/>
    </location>
</feature>
<dbReference type="GO" id="GO:0030682">
    <property type="term" value="P:symbiont-mediated perturbation of host defenses"/>
    <property type="evidence" value="ECO:0007669"/>
    <property type="project" value="InterPro"/>
</dbReference>
<evidence type="ECO:0000256" key="1">
    <source>
        <dbReference type="ARBA" id="ARBA00004613"/>
    </source>
</evidence>
<sequence length="204" mass="23606">MESAAIRIVLLCQILIVPTIFSTEYPCTQDITPTKNFQPNEYFKGIWYLTSAEHTYSSDRSDLCEESSMEVLQCGDVIRQNTSEYIGYVKRFLHSEILIFLSDFDDGLGEYTSVHKYLNKYTPTYQQLQLIPTTIIATDYDNYSVIYTCQDVSGQQNGNFLVLKRSMYDESKDDEINKKLSAYGMDYSKFISRNHVNCPKDPDF</sequence>
<evidence type="ECO:0000256" key="3">
    <source>
        <dbReference type="ARBA" id="ARBA00022729"/>
    </source>
</evidence>
<name>A0AAW1CV93_9HEMI</name>
<evidence type="ECO:0000256" key="5">
    <source>
        <dbReference type="SAM" id="SignalP"/>
    </source>
</evidence>
<dbReference type="InterPro" id="IPR012674">
    <property type="entry name" value="Calycin"/>
</dbReference>